<dbReference type="Gene3D" id="2.60.40.2030">
    <property type="match status" value="1"/>
</dbReference>
<keyword evidence="1" id="KW-0732">Signal</keyword>
<keyword evidence="3" id="KW-1185">Reference proteome</keyword>
<protein>
    <recommendedName>
        <fullName evidence="4">DUF11 domain-containing protein</fullName>
    </recommendedName>
</protein>
<sequence>MTDHPCLSRRRTLLTAATVAVLGLASAGASAQVGVAAVQRSFINLSFEQPNLQTEGCRVYIDQQYVPGWTTTHGAFGQQNVGDCVTPPGFVAGQPAPIIELWRTPRTNSGLTVIARSGAQIAELNAEQLSRISQNVCLVPGDNVRWRFSHKGRASPTTQDQMQFLLDTTPIVQVGTTNTGDGGVATTFVGTAGSNAGPNGWRDYTGEFAYSGGGGVTNIGFEALSGAATTGNFLDDIQVLLKPFIELAGTGFQTVEGQGVGAPSLRIVGTLDADLAILVTVTGGTAQIGDDYTTPSGTAAFDVVIPAGTYDGDVLVPLGLVSVGNATIDGTRTVEIALTPSPDDFLLSSTESCGGSGIAAATWTLLDDDLDLAIEKSASVTDASPGDTVTFNLRISHLDGVAADGAVVRDPAVVGLDCSAAVPTCSATSGAVCPASPTIGALQGSGLVIPTLPAGGTLDIGFSCVVTAVP</sequence>
<dbReference type="RefSeq" id="WP_180544618.1">
    <property type="nucleotide sequence ID" value="NZ_JACCJZ010000013.1"/>
</dbReference>
<dbReference type="Proteomes" id="UP000589896">
    <property type="component" value="Unassembled WGS sequence"/>
</dbReference>
<evidence type="ECO:0008006" key="4">
    <source>
        <dbReference type="Google" id="ProtNLM"/>
    </source>
</evidence>
<dbReference type="EMBL" id="JACCJZ010000013">
    <property type="protein sequence ID" value="NYZ62399.1"/>
    <property type="molecule type" value="Genomic_DNA"/>
</dbReference>
<feature type="signal peptide" evidence="1">
    <location>
        <begin position="1"/>
        <end position="31"/>
    </location>
</feature>
<evidence type="ECO:0000313" key="3">
    <source>
        <dbReference type="Proteomes" id="UP000589896"/>
    </source>
</evidence>
<evidence type="ECO:0000313" key="2">
    <source>
        <dbReference type="EMBL" id="NYZ62399.1"/>
    </source>
</evidence>
<dbReference type="InterPro" id="IPR006311">
    <property type="entry name" value="TAT_signal"/>
</dbReference>
<dbReference type="AlphaFoldDB" id="A0A7Z0QQL7"/>
<dbReference type="InterPro" id="IPR038081">
    <property type="entry name" value="CalX-like_sf"/>
</dbReference>
<name>A0A7Z0QQL7_9GAMM</name>
<comment type="caution">
    <text evidence="2">The sequence shown here is derived from an EMBL/GenBank/DDBJ whole genome shotgun (WGS) entry which is preliminary data.</text>
</comment>
<feature type="chain" id="PRO_5030813162" description="DUF11 domain-containing protein" evidence="1">
    <location>
        <begin position="32"/>
        <end position="470"/>
    </location>
</feature>
<organism evidence="2 3">
    <name type="scientific">Luteimonas deserti</name>
    <dbReference type="NCBI Taxonomy" id="2752306"/>
    <lineage>
        <taxon>Bacteria</taxon>
        <taxon>Pseudomonadati</taxon>
        <taxon>Pseudomonadota</taxon>
        <taxon>Gammaproteobacteria</taxon>
        <taxon>Lysobacterales</taxon>
        <taxon>Lysobacteraceae</taxon>
        <taxon>Luteimonas</taxon>
    </lineage>
</organism>
<dbReference type="SUPFAM" id="SSF141072">
    <property type="entry name" value="CalX-like"/>
    <property type="match status" value="1"/>
</dbReference>
<dbReference type="Gene3D" id="2.60.120.260">
    <property type="entry name" value="Galactose-binding domain-like"/>
    <property type="match status" value="1"/>
</dbReference>
<gene>
    <name evidence="2" type="ORF">H0E82_06435</name>
</gene>
<reference evidence="2 3" key="1">
    <citation type="submission" date="2020-07" db="EMBL/GenBank/DDBJ databases">
        <title>isolation of Luteimonas sp. SJ-16.</title>
        <authorList>
            <person name="Huang X.-X."/>
            <person name="Xu L."/>
            <person name="Sun J.-Q."/>
        </authorList>
    </citation>
    <scope>NUCLEOTIDE SEQUENCE [LARGE SCALE GENOMIC DNA]</scope>
    <source>
        <strain evidence="2 3">SJ-16</strain>
    </source>
</reference>
<dbReference type="PROSITE" id="PS51318">
    <property type="entry name" value="TAT"/>
    <property type="match status" value="1"/>
</dbReference>
<accession>A0A7Z0QQL7</accession>
<proteinExistence type="predicted"/>
<evidence type="ECO:0000256" key="1">
    <source>
        <dbReference type="SAM" id="SignalP"/>
    </source>
</evidence>